<dbReference type="Proteomes" id="UP001058980">
    <property type="component" value="Chromosome"/>
</dbReference>
<reference evidence="1" key="1">
    <citation type="submission" date="2022-08" db="EMBL/GenBank/DDBJ databases">
        <title>Multi-unit outbreak of Pandoraea commovens among non-cystic fibrosis intensive care patients from 2019 to 2021 in Berlin, Germany.</title>
        <authorList>
            <person name="Menzel P."/>
        </authorList>
    </citation>
    <scope>NUCLEOTIDE SEQUENCE</scope>
    <source>
        <strain evidence="1">LB-19-202-79</strain>
    </source>
</reference>
<evidence type="ECO:0000313" key="1">
    <source>
        <dbReference type="EMBL" id="UVA80465.1"/>
    </source>
</evidence>
<keyword evidence="2" id="KW-1185">Reference proteome</keyword>
<proteinExistence type="predicted"/>
<name>A0ABY5QJ34_9BURK</name>
<evidence type="ECO:0000313" key="2">
    <source>
        <dbReference type="Proteomes" id="UP001058980"/>
    </source>
</evidence>
<sequence>MQRIVKSFERSVADAIDGELLPAVVVHRGGDLPEALVGCTHRQAEIMVSVLTNDVAPDALADTVLEVAHPIVMACCLSDSQLTDVEEGLTEPPIFDFGNGENAVITVHYFFKYRTAPESLVA</sequence>
<dbReference type="RefSeq" id="WP_257959397.1">
    <property type="nucleotide sequence ID" value="NZ_CP102780.1"/>
</dbReference>
<accession>A0ABY5QJ34</accession>
<protein>
    <submittedName>
        <fullName evidence="1">Uncharacterized protein</fullName>
    </submittedName>
</protein>
<dbReference type="EMBL" id="CP102780">
    <property type="protein sequence ID" value="UVA80465.1"/>
    <property type="molecule type" value="Genomic_DNA"/>
</dbReference>
<organism evidence="1 2">
    <name type="scientific">Pandoraea commovens</name>
    <dbReference type="NCBI Taxonomy" id="2508289"/>
    <lineage>
        <taxon>Bacteria</taxon>
        <taxon>Pseudomonadati</taxon>
        <taxon>Pseudomonadota</taxon>
        <taxon>Betaproteobacteria</taxon>
        <taxon>Burkholderiales</taxon>
        <taxon>Burkholderiaceae</taxon>
        <taxon>Pandoraea</taxon>
    </lineage>
</organism>
<gene>
    <name evidence="1" type="ORF">NTU39_05430</name>
</gene>